<reference evidence="2 3" key="1">
    <citation type="submission" date="2019-09" db="EMBL/GenBank/DDBJ databases">
        <title>The hologenome of the rock-dwelling lichen Lasallia pustulata.</title>
        <authorList>
            <person name="Greshake Tzovaras B."/>
            <person name="Segers F."/>
            <person name="Bicker A."/>
            <person name="Dal Grande F."/>
            <person name="Otte J."/>
            <person name="Hankeln T."/>
            <person name="Schmitt I."/>
            <person name="Ebersberger I."/>
        </authorList>
    </citation>
    <scope>NUCLEOTIDE SEQUENCE [LARGE SCALE GENOMIC DNA]</scope>
    <source>
        <strain evidence="2">A1-1</strain>
    </source>
</reference>
<feature type="compositionally biased region" description="Polar residues" evidence="1">
    <location>
        <begin position="46"/>
        <end position="65"/>
    </location>
</feature>
<sequence>MRPSPPSTSPSASAPSASATPFPPPLTRPASSSATSSGTPARPSHTTDSASSASELDVQSQSAGQGQRDRAAGEGGQAATQSDERDSNKRAKEETKAPGPVLGMNDERGGVSGEVFFFFLCPWGLVGL</sequence>
<evidence type="ECO:0000313" key="2">
    <source>
        <dbReference type="EMBL" id="KAA6406814.1"/>
    </source>
</evidence>
<proteinExistence type="predicted"/>
<protein>
    <submittedName>
        <fullName evidence="2">Uncharacterized protein</fullName>
    </submittedName>
</protein>
<feature type="region of interest" description="Disordered" evidence="1">
    <location>
        <begin position="1"/>
        <end position="107"/>
    </location>
</feature>
<dbReference type="EMBL" id="VXIT01000022">
    <property type="protein sequence ID" value="KAA6406814.1"/>
    <property type="molecule type" value="Genomic_DNA"/>
</dbReference>
<dbReference type="AlphaFoldDB" id="A0A5M8PCZ8"/>
<feature type="compositionally biased region" description="Low complexity" evidence="1">
    <location>
        <begin position="28"/>
        <end position="44"/>
    </location>
</feature>
<evidence type="ECO:0000256" key="1">
    <source>
        <dbReference type="SAM" id="MobiDB-lite"/>
    </source>
</evidence>
<gene>
    <name evidence="2" type="ORF">FRX48_09312</name>
</gene>
<comment type="caution">
    <text evidence="2">The sequence shown here is derived from an EMBL/GenBank/DDBJ whole genome shotgun (WGS) entry which is preliminary data.</text>
</comment>
<feature type="compositionally biased region" description="Basic and acidic residues" evidence="1">
    <location>
        <begin position="82"/>
        <end position="96"/>
    </location>
</feature>
<evidence type="ECO:0000313" key="3">
    <source>
        <dbReference type="Proteomes" id="UP000324767"/>
    </source>
</evidence>
<name>A0A5M8PCZ8_9LECA</name>
<accession>A0A5M8PCZ8</accession>
<organism evidence="2 3">
    <name type="scientific">Lasallia pustulata</name>
    <dbReference type="NCBI Taxonomy" id="136370"/>
    <lineage>
        <taxon>Eukaryota</taxon>
        <taxon>Fungi</taxon>
        <taxon>Dikarya</taxon>
        <taxon>Ascomycota</taxon>
        <taxon>Pezizomycotina</taxon>
        <taxon>Lecanoromycetes</taxon>
        <taxon>OSLEUM clade</taxon>
        <taxon>Umbilicariomycetidae</taxon>
        <taxon>Umbilicariales</taxon>
        <taxon>Umbilicariaceae</taxon>
        <taxon>Lasallia</taxon>
    </lineage>
</organism>
<dbReference type="Proteomes" id="UP000324767">
    <property type="component" value="Unassembled WGS sequence"/>
</dbReference>
<dbReference type="OrthoDB" id="3945172at2759"/>
<feature type="compositionally biased region" description="Low complexity" evidence="1">
    <location>
        <begin position="9"/>
        <end position="20"/>
    </location>
</feature>